<accession>A0A831XE44</accession>
<gene>
    <name evidence="3" type="ORF">ENQ87_00705</name>
</gene>
<dbReference type="AlphaFoldDB" id="A0A831XE44"/>
<feature type="transmembrane region" description="Helical" evidence="2">
    <location>
        <begin position="30"/>
        <end position="51"/>
    </location>
</feature>
<sequence length="288" mass="31290">MKLTRAGGAYIAITLLLGFAAVNTGNNLLFLVVSALLGFMTVSGILGWLNIRHLAAALRLPDEIYDSQETYVTLLVENRKRLIPSFLLRVEVEGSGTVFHQLGRGASETGTLAMTFRGRGRKELGRVVVSSPFPINFFIRSTTLPLDARCVVFPRPCPCGTPAGPDDGRSRGIAQSRGRGHEGDMETIAEYTGAEPLKLVHWRLSARHENLKVKQLTSLADTPLMLDVAHLPGQSLEERLSCGAWIVNRSIRANRPVGLIAGAKVIAPGSSRSHRLKLLTELALHGSR</sequence>
<reference evidence="3" key="1">
    <citation type="journal article" date="2020" name="mSystems">
        <title>Genome- and Community-Level Interaction Insights into Carbon Utilization and Element Cycling Functions of Hydrothermarchaeota in Hydrothermal Sediment.</title>
        <authorList>
            <person name="Zhou Z."/>
            <person name="Liu Y."/>
            <person name="Xu W."/>
            <person name="Pan J."/>
            <person name="Luo Z.H."/>
            <person name="Li M."/>
        </authorList>
    </citation>
    <scope>NUCLEOTIDE SEQUENCE [LARGE SCALE GENOMIC DNA]</scope>
    <source>
        <strain evidence="3">SpSt-349</strain>
    </source>
</reference>
<organism evidence="3">
    <name type="scientific">Geobacter metallireducens</name>
    <dbReference type="NCBI Taxonomy" id="28232"/>
    <lineage>
        <taxon>Bacteria</taxon>
        <taxon>Pseudomonadati</taxon>
        <taxon>Thermodesulfobacteriota</taxon>
        <taxon>Desulfuromonadia</taxon>
        <taxon>Geobacterales</taxon>
        <taxon>Geobacteraceae</taxon>
        <taxon>Geobacter</taxon>
    </lineage>
</organism>
<protein>
    <submittedName>
        <fullName evidence="3">DUF58 domain-containing protein</fullName>
    </submittedName>
</protein>
<keyword evidence="2" id="KW-1133">Transmembrane helix</keyword>
<evidence type="ECO:0000256" key="1">
    <source>
        <dbReference type="SAM" id="MobiDB-lite"/>
    </source>
</evidence>
<dbReference type="EMBL" id="DSOV01000003">
    <property type="protein sequence ID" value="HEN40885.1"/>
    <property type="molecule type" value="Genomic_DNA"/>
</dbReference>
<dbReference type="PANTHER" id="PTHR34351">
    <property type="entry name" value="SLR1927 PROTEIN-RELATED"/>
    <property type="match status" value="1"/>
</dbReference>
<evidence type="ECO:0000256" key="2">
    <source>
        <dbReference type="SAM" id="Phobius"/>
    </source>
</evidence>
<name>A0A831XE44_GEOME</name>
<proteinExistence type="predicted"/>
<evidence type="ECO:0000313" key="3">
    <source>
        <dbReference type="EMBL" id="HEN40885.1"/>
    </source>
</evidence>
<keyword evidence="2" id="KW-0472">Membrane</keyword>
<keyword evidence="2" id="KW-0812">Transmembrane</keyword>
<comment type="caution">
    <text evidence="3">The sequence shown here is derived from an EMBL/GenBank/DDBJ whole genome shotgun (WGS) entry which is preliminary data.</text>
</comment>
<dbReference type="PANTHER" id="PTHR34351:SF1">
    <property type="entry name" value="SLR1927 PROTEIN"/>
    <property type="match status" value="1"/>
</dbReference>
<feature type="region of interest" description="Disordered" evidence="1">
    <location>
        <begin position="161"/>
        <end position="184"/>
    </location>
</feature>